<dbReference type="AlphaFoldDB" id="A0AAE1TWX2"/>
<dbReference type="EMBL" id="JAWZYT010002839">
    <property type="protein sequence ID" value="KAK4301713.1"/>
    <property type="molecule type" value="Genomic_DNA"/>
</dbReference>
<feature type="region of interest" description="Disordered" evidence="1">
    <location>
        <begin position="1"/>
        <end position="37"/>
    </location>
</feature>
<comment type="caution">
    <text evidence="2">The sequence shown here is derived from an EMBL/GenBank/DDBJ whole genome shotgun (WGS) entry which is preliminary data.</text>
</comment>
<protein>
    <submittedName>
        <fullName evidence="2">Uncharacterized protein</fullName>
    </submittedName>
</protein>
<organism evidence="2 3">
    <name type="scientific">Petrolisthes manimaculis</name>
    <dbReference type="NCBI Taxonomy" id="1843537"/>
    <lineage>
        <taxon>Eukaryota</taxon>
        <taxon>Metazoa</taxon>
        <taxon>Ecdysozoa</taxon>
        <taxon>Arthropoda</taxon>
        <taxon>Crustacea</taxon>
        <taxon>Multicrustacea</taxon>
        <taxon>Malacostraca</taxon>
        <taxon>Eumalacostraca</taxon>
        <taxon>Eucarida</taxon>
        <taxon>Decapoda</taxon>
        <taxon>Pleocyemata</taxon>
        <taxon>Anomura</taxon>
        <taxon>Galatheoidea</taxon>
        <taxon>Porcellanidae</taxon>
        <taxon>Petrolisthes</taxon>
    </lineage>
</organism>
<feature type="compositionally biased region" description="Basic residues" evidence="1">
    <location>
        <begin position="8"/>
        <end position="24"/>
    </location>
</feature>
<gene>
    <name evidence="2" type="ORF">Pmani_026156</name>
</gene>
<evidence type="ECO:0000313" key="2">
    <source>
        <dbReference type="EMBL" id="KAK4301713.1"/>
    </source>
</evidence>
<sequence length="117" mass="12992">MQAASSGIRHKARHPPAHARHTHWLARGTVKGTNRSAPNTVMGTNCAAPTTVKGLNCMARYVPHQLHLSFPSHNHYDQMTSRSGALTNSTSMYVLTVQYQQAVYPVQKPRITRSWDG</sequence>
<accession>A0AAE1TWX2</accession>
<proteinExistence type="predicted"/>
<keyword evidence="3" id="KW-1185">Reference proteome</keyword>
<evidence type="ECO:0000256" key="1">
    <source>
        <dbReference type="SAM" id="MobiDB-lite"/>
    </source>
</evidence>
<dbReference type="Proteomes" id="UP001292094">
    <property type="component" value="Unassembled WGS sequence"/>
</dbReference>
<reference evidence="2" key="1">
    <citation type="submission" date="2023-11" db="EMBL/GenBank/DDBJ databases">
        <title>Genome assemblies of two species of porcelain crab, Petrolisthes cinctipes and Petrolisthes manimaculis (Anomura: Porcellanidae).</title>
        <authorList>
            <person name="Angst P."/>
        </authorList>
    </citation>
    <scope>NUCLEOTIDE SEQUENCE</scope>
    <source>
        <strain evidence="2">PB745_02</strain>
        <tissue evidence="2">Gill</tissue>
    </source>
</reference>
<name>A0AAE1TWX2_9EUCA</name>
<evidence type="ECO:0000313" key="3">
    <source>
        <dbReference type="Proteomes" id="UP001292094"/>
    </source>
</evidence>